<protein>
    <submittedName>
        <fullName evidence="7">Putative RDD family membrane protein YckC</fullName>
    </submittedName>
</protein>
<feature type="transmembrane region" description="Helical" evidence="5">
    <location>
        <begin position="70"/>
        <end position="88"/>
    </location>
</feature>
<dbReference type="GO" id="GO:0016020">
    <property type="term" value="C:membrane"/>
    <property type="evidence" value="ECO:0007669"/>
    <property type="project" value="UniProtKB-SubCell"/>
</dbReference>
<feature type="transmembrane region" description="Helical" evidence="5">
    <location>
        <begin position="146"/>
        <end position="165"/>
    </location>
</feature>
<evidence type="ECO:0000256" key="2">
    <source>
        <dbReference type="ARBA" id="ARBA00022692"/>
    </source>
</evidence>
<organism evidence="7 8">
    <name type="scientific">Yoonia maricola</name>
    <dbReference type="NCBI Taxonomy" id="420999"/>
    <lineage>
        <taxon>Bacteria</taxon>
        <taxon>Pseudomonadati</taxon>
        <taxon>Pseudomonadota</taxon>
        <taxon>Alphaproteobacteria</taxon>
        <taxon>Rhodobacterales</taxon>
        <taxon>Paracoccaceae</taxon>
        <taxon>Yoonia</taxon>
    </lineage>
</organism>
<dbReference type="Pfam" id="PF06271">
    <property type="entry name" value="RDD"/>
    <property type="match status" value="1"/>
</dbReference>
<evidence type="ECO:0000256" key="1">
    <source>
        <dbReference type="ARBA" id="ARBA00004141"/>
    </source>
</evidence>
<keyword evidence="4 5" id="KW-0472">Membrane</keyword>
<dbReference type="OrthoDB" id="9787732at2"/>
<comment type="caution">
    <text evidence="7">The sequence shown here is derived from an EMBL/GenBank/DDBJ whole genome shotgun (WGS) entry which is preliminary data.</text>
</comment>
<sequence length="305" mass="33712">MKRQRKAKAPAPAPDPNVLLPPEGVPLHLAVSGMGARFGAQITDILITMIGAIALVVLLAVMNLTSPQTLWAISALLFFIIRIPYYVLTELAWNGQTIGKRMMKIKVVSRDGLSLSAHALVVRNLMKEAEIFLPGTLLLTLDAASPVASLISLGWIVGTIMVPLLNKRRQRLGDMIAGTYVIDLPTPILLKDLAQSVPKPVKDKFVFLSHQLDHYGALELQTLEDLLRAQENRPSMQTNARNKATLDSVIAKIRNKIGYADKVAPADSVAFLRAFYNAQRAHLEQKQLFGERRQDKFHADKAEKD</sequence>
<name>A0A2M8W4C9_9RHOB</name>
<accession>A0A2M8W4C9</accession>
<dbReference type="InterPro" id="IPR010432">
    <property type="entry name" value="RDD"/>
</dbReference>
<comment type="subcellular location">
    <subcellularLocation>
        <location evidence="1">Membrane</location>
        <topology evidence="1">Multi-pass membrane protein</topology>
    </subcellularLocation>
</comment>
<gene>
    <name evidence="7" type="ORF">BC777_2114</name>
</gene>
<keyword evidence="3 5" id="KW-1133">Transmembrane helix</keyword>
<evidence type="ECO:0000256" key="4">
    <source>
        <dbReference type="ARBA" id="ARBA00023136"/>
    </source>
</evidence>
<keyword evidence="8" id="KW-1185">Reference proteome</keyword>
<evidence type="ECO:0000259" key="6">
    <source>
        <dbReference type="Pfam" id="PF06271"/>
    </source>
</evidence>
<feature type="domain" description="RDD" evidence="6">
    <location>
        <begin position="32"/>
        <end position="178"/>
    </location>
</feature>
<dbReference type="PANTHER" id="PTHR38480">
    <property type="entry name" value="SLR0254 PROTEIN"/>
    <property type="match status" value="1"/>
</dbReference>
<proteinExistence type="predicted"/>
<evidence type="ECO:0000256" key="5">
    <source>
        <dbReference type="SAM" id="Phobius"/>
    </source>
</evidence>
<dbReference type="RefSeq" id="WP_100368124.1">
    <property type="nucleotide sequence ID" value="NZ_PGTY01000002.1"/>
</dbReference>
<evidence type="ECO:0000256" key="3">
    <source>
        <dbReference type="ARBA" id="ARBA00022989"/>
    </source>
</evidence>
<dbReference type="EMBL" id="PGTY01000002">
    <property type="protein sequence ID" value="PJI85768.1"/>
    <property type="molecule type" value="Genomic_DNA"/>
</dbReference>
<dbReference type="AlphaFoldDB" id="A0A2M8W4C9"/>
<dbReference type="Proteomes" id="UP000228531">
    <property type="component" value="Unassembled WGS sequence"/>
</dbReference>
<keyword evidence="2 5" id="KW-0812">Transmembrane</keyword>
<feature type="transmembrane region" description="Helical" evidence="5">
    <location>
        <begin position="45"/>
        <end position="64"/>
    </location>
</feature>
<evidence type="ECO:0000313" key="8">
    <source>
        <dbReference type="Proteomes" id="UP000228531"/>
    </source>
</evidence>
<dbReference type="PANTHER" id="PTHR38480:SF1">
    <property type="entry name" value="SLR0254 PROTEIN"/>
    <property type="match status" value="1"/>
</dbReference>
<reference evidence="7 8" key="1">
    <citation type="submission" date="2017-11" db="EMBL/GenBank/DDBJ databases">
        <title>Genomic Encyclopedia of Archaeal and Bacterial Type Strains, Phase II (KMG-II): From Individual Species to Whole Genera.</title>
        <authorList>
            <person name="Goeker M."/>
        </authorList>
    </citation>
    <scope>NUCLEOTIDE SEQUENCE [LARGE SCALE GENOMIC DNA]</scope>
    <source>
        <strain evidence="7 8">DSM 29128</strain>
    </source>
</reference>
<evidence type="ECO:0000313" key="7">
    <source>
        <dbReference type="EMBL" id="PJI85768.1"/>
    </source>
</evidence>